<organism evidence="5 6">
    <name type="scientific">Embleya scabrispora</name>
    <dbReference type="NCBI Taxonomy" id="159449"/>
    <lineage>
        <taxon>Bacteria</taxon>
        <taxon>Bacillati</taxon>
        <taxon>Actinomycetota</taxon>
        <taxon>Actinomycetes</taxon>
        <taxon>Kitasatosporales</taxon>
        <taxon>Streptomycetaceae</taxon>
        <taxon>Embleya</taxon>
    </lineage>
</organism>
<keyword evidence="1" id="KW-0805">Transcription regulation</keyword>
<dbReference type="InterPro" id="IPR000524">
    <property type="entry name" value="Tscrpt_reg_HTH_GntR"/>
</dbReference>
<dbReference type="PRINTS" id="PR00035">
    <property type="entry name" value="HTHGNTR"/>
</dbReference>
<protein>
    <recommendedName>
        <fullName evidence="4">HTH gntR-type domain-containing protein</fullName>
    </recommendedName>
</protein>
<feature type="domain" description="HTH gntR-type" evidence="4">
    <location>
        <begin position="18"/>
        <end position="86"/>
    </location>
</feature>
<keyword evidence="3" id="KW-0804">Transcription</keyword>
<reference evidence="5 6" key="1">
    <citation type="submission" date="2017-03" db="EMBL/GenBank/DDBJ databases">
        <title>Draft genome sequence of Streptomyces scabrisporus NF3, endophyte isolated from Amphipterygium adstringens.</title>
        <authorList>
            <person name="Vazquez M."/>
            <person name="Ceapa C.D."/>
            <person name="Rodriguez Luna D."/>
            <person name="Sanchez Esquivel S."/>
        </authorList>
    </citation>
    <scope>NUCLEOTIDE SEQUENCE [LARGE SCALE GENOMIC DNA]</scope>
    <source>
        <strain evidence="5 6">NF3</strain>
    </source>
</reference>
<dbReference type="PANTHER" id="PTHR43537">
    <property type="entry name" value="TRANSCRIPTIONAL REGULATOR, GNTR FAMILY"/>
    <property type="match status" value="1"/>
</dbReference>
<dbReference type="PANTHER" id="PTHR43537:SF5">
    <property type="entry name" value="UXU OPERON TRANSCRIPTIONAL REGULATOR"/>
    <property type="match status" value="1"/>
</dbReference>
<dbReference type="AlphaFoldDB" id="A0A1T3P843"/>
<keyword evidence="2" id="KW-0238">DNA-binding</keyword>
<dbReference type="InterPro" id="IPR036390">
    <property type="entry name" value="WH_DNA-bd_sf"/>
</dbReference>
<evidence type="ECO:0000256" key="1">
    <source>
        <dbReference type="ARBA" id="ARBA00023015"/>
    </source>
</evidence>
<dbReference type="InterPro" id="IPR036388">
    <property type="entry name" value="WH-like_DNA-bd_sf"/>
</dbReference>
<evidence type="ECO:0000313" key="5">
    <source>
        <dbReference type="EMBL" id="OPC85266.1"/>
    </source>
</evidence>
<dbReference type="CDD" id="cd07377">
    <property type="entry name" value="WHTH_GntR"/>
    <property type="match status" value="1"/>
</dbReference>
<dbReference type="GO" id="GO:0003677">
    <property type="term" value="F:DNA binding"/>
    <property type="evidence" value="ECO:0007669"/>
    <property type="project" value="UniProtKB-KW"/>
</dbReference>
<gene>
    <name evidence="5" type="ORF">B4N89_24350</name>
</gene>
<dbReference type="SUPFAM" id="SSF48008">
    <property type="entry name" value="GntR ligand-binding domain-like"/>
    <property type="match status" value="1"/>
</dbReference>
<dbReference type="InterPro" id="IPR011711">
    <property type="entry name" value="GntR_C"/>
</dbReference>
<dbReference type="InterPro" id="IPR008920">
    <property type="entry name" value="TF_FadR/GntR_C"/>
</dbReference>
<sequence length="252" mass="26717">MRGAPVTDGPDWRPVKRVRAFEEVVAQIEEQITSGRLRAGDKLPGERALAAALGVSRPSVREAMRVLEAMGVLVASPGSGPEAGAVLAGSAGPALTGVLRLHLGLANFAVDDVVEARLLIESWAVEGAARHAGEADLDRLSAIVAAMDDPDLSPDRFNELDTEFHTTIAELSGNALVTTFMRALRDTVRRHQRRAVAELGPDTGALRADHRAILAAIVARDPRAAAGAVAAHLRRAYPQVSRVREDASSPEN</sequence>
<dbReference type="GO" id="GO:0003700">
    <property type="term" value="F:DNA-binding transcription factor activity"/>
    <property type="evidence" value="ECO:0007669"/>
    <property type="project" value="InterPro"/>
</dbReference>
<dbReference type="Pfam" id="PF00392">
    <property type="entry name" value="GntR"/>
    <property type="match status" value="1"/>
</dbReference>
<name>A0A1T3P843_9ACTN</name>
<proteinExistence type="predicted"/>
<evidence type="ECO:0000259" key="4">
    <source>
        <dbReference type="PROSITE" id="PS50949"/>
    </source>
</evidence>
<comment type="caution">
    <text evidence="5">The sequence shown here is derived from an EMBL/GenBank/DDBJ whole genome shotgun (WGS) entry which is preliminary data.</text>
</comment>
<dbReference type="Gene3D" id="1.10.10.10">
    <property type="entry name" value="Winged helix-like DNA-binding domain superfamily/Winged helix DNA-binding domain"/>
    <property type="match status" value="1"/>
</dbReference>
<dbReference type="Gene3D" id="1.20.120.530">
    <property type="entry name" value="GntR ligand-binding domain-like"/>
    <property type="match status" value="1"/>
</dbReference>
<dbReference type="PROSITE" id="PS50949">
    <property type="entry name" value="HTH_GNTR"/>
    <property type="match status" value="1"/>
</dbReference>
<dbReference type="SUPFAM" id="SSF46785">
    <property type="entry name" value="Winged helix' DNA-binding domain"/>
    <property type="match status" value="1"/>
</dbReference>
<evidence type="ECO:0000256" key="2">
    <source>
        <dbReference type="ARBA" id="ARBA00023125"/>
    </source>
</evidence>
<dbReference type="STRING" id="159449.B4N89_24350"/>
<dbReference type="Proteomes" id="UP000190037">
    <property type="component" value="Unassembled WGS sequence"/>
</dbReference>
<dbReference type="Pfam" id="PF07729">
    <property type="entry name" value="FCD"/>
    <property type="match status" value="1"/>
</dbReference>
<dbReference type="EMBL" id="MWQN01000001">
    <property type="protein sequence ID" value="OPC85266.1"/>
    <property type="molecule type" value="Genomic_DNA"/>
</dbReference>
<evidence type="ECO:0000256" key="3">
    <source>
        <dbReference type="ARBA" id="ARBA00023163"/>
    </source>
</evidence>
<dbReference type="SMART" id="SM00895">
    <property type="entry name" value="FCD"/>
    <property type="match status" value="1"/>
</dbReference>
<evidence type="ECO:0000313" key="6">
    <source>
        <dbReference type="Proteomes" id="UP000190037"/>
    </source>
</evidence>
<dbReference type="SMART" id="SM00345">
    <property type="entry name" value="HTH_GNTR"/>
    <property type="match status" value="1"/>
</dbReference>
<keyword evidence="6" id="KW-1185">Reference proteome</keyword>
<accession>A0A1T3P843</accession>